<keyword evidence="12" id="KW-1185">Reference proteome</keyword>
<reference evidence="11" key="2">
    <citation type="submission" date="2025-09" db="UniProtKB">
        <authorList>
            <consortium name="Ensembl"/>
        </authorList>
    </citation>
    <scope>IDENTIFICATION</scope>
</reference>
<evidence type="ECO:0000256" key="4">
    <source>
        <dbReference type="ARBA" id="ARBA00022679"/>
    </source>
</evidence>
<comment type="similarity">
    <text evidence="3 9">Belongs to the Deltex family.</text>
</comment>
<dbReference type="InterPro" id="IPR039396">
    <property type="entry name" value="Deltex_C"/>
</dbReference>
<keyword evidence="5 9" id="KW-0479">Metal-binding</keyword>
<evidence type="ECO:0000256" key="6">
    <source>
        <dbReference type="ARBA" id="ARBA00022771"/>
    </source>
</evidence>
<evidence type="ECO:0000259" key="10">
    <source>
        <dbReference type="PROSITE" id="PS50089"/>
    </source>
</evidence>
<dbReference type="InterPro" id="IPR039399">
    <property type="entry name" value="Deltex_C_sf"/>
</dbReference>
<dbReference type="GO" id="GO:0008270">
    <property type="term" value="F:zinc ion binding"/>
    <property type="evidence" value="ECO:0007669"/>
    <property type="project" value="UniProtKB-KW"/>
</dbReference>
<dbReference type="CDD" id="cd09633">
    <property type="entry name" value="Deltex_C"/>
    <property type="match status" value="1"/>
</dbReference>
<comment type="catalytic activity">
    <reaction evidence="1 9">
        <text>S-ubiquitinyl-[E2 ubiquitin-conjugating enzyme]-L-cysteine + [acceptor protein]-L-lysine = [E2 ubiquitin-conjugating enzyme]-L-cysteine + N(6)-ubiquitinyl-[acceptor protein]-L-lysine.</text>
        <dbReference type="EC" id="2.3.2.27"/>
    </reaction>
</comment>
<dbReference type="PROSITE" id="PS50089">
    <property type="entry name" value="ZF_RING_2"/>
    <property type="match status" value="1"/>
</dbReference>
<feature type="domain" description="RING-type" evidence="10">
    <location>
        <begin position="116"/>
        <end position="155"/>
    </location>
</feature>
<dbReference type="EC" id="2.3.2.27" evidence="9"/>
<dbReference type="InterPro" id="IPR039398">
    <property type="entry name" value="Deltex_fam"/>
</dbReference>
<keyword evidence="7 9" id="KW-0862">Zinc</keyword>
<organism evidence="11 12">
    <name type="scientific">Oryzias sinensis</name>
    <name type="common">Chinese medaka</name>
    <dbReference type="NCBI Taxonomy" id="183150"/>
    <lineage>
        <taxon>Eukaryota</taxon>
        <taxon>Metazoa</taxon>
        <taxon>Chordata</taxon>
        <taxon>Craniata</taxon>
        <taxon>Vertebrata</taxon>
        <taxon>Euteleostomi</taxon>
        <taxon>Actinopterygii</taxon>
        <taxon>Neopterygii</taxon>
        <taxon>Teleostei</taxon>
        <taxon>Neoteleostei</taxon>
        <taxon>Acanthomorphata</taxon>
        <taxon>Ovalentaria</taxon>
        <taxon>Atherinomorphae</taxon>
        <taxon>Beloniformes</taxon>
        <taxon>Adrianichthyidae</taxon>
        <taxon>Oryziinae</taxon>
        <taxon>Oryzias</taxon>
    </lineage>
</organism>
<dbReference type="Pfam" id="PF00097">
    <property type="entry name" value="zf-C3HC4"/>
    <property type="match status" value="1"/>
</dbReference>
<name>A0A8C7WRL1_9TELE</name>
<accession>A0A8C7WRL1</accession>
<dbReference type="Ensembl" id="ENSOSIT00000002443.1">
    <property type="protein sequence ID" value="ENSOSIP00000002287.1"/>
    <property type="gene ID" value="ENSOSIG00000001253.1"/>
</dbReference>
<dbReference type="InterPro" id="IPR017907">
    <property type="entry name" value="Znf_RING_CS"/>
</dbReference>
<dbReference type="Gene3D" id="3.30.390.130">
    <property type="match status" value="1"/>
</dbReference>
<evidence type="ECO:0000256" key="7">
    <source>
        <dbReference type="ARBA" id="ARBA00022833"/>
    </source>
</evidence>
<dbReference type="InterPro" id="IPR018957">
    <property type="entry name" value="Znf_C3HC4_RING-type"/>
</dbReference>
<dbReference type="GeneTree" id="ENSGT00940000154578"/>
<evidence type="ECO:0000256" key="5">
    <source>
        <dbReference type="ARBA" id="ARBA00022723"/>
    </source>
</evidence>
<dbReference type="PANTHER" id="PTHR12622">
    <property type="entry name" value="DELTEX-RELATED"/>
    <property type="match status" value="1"/>
</dbReference>
<dbReference type="AlphaFoldDB" id="A0A8C7WRL1"/>
<evidence type="ECO:0000256" key="1">
    <source>
        <dbReference type="ARBA" id="ARBA00000900"/>
    </source>
</evidence>
<keyword evidence="9" id="KW-0963">Cytoplasm</keyword>
<sequence>MKCYTFVFLGNCTDSQPAPAAGKCFFDFHTKKSLIRGEFSTEHIVKRTDTSTYAANAFRLPTCERKAQLPKSCTSRSTLSFTLASKSTSDGGNKFPSLKITKKPTLSKGKPGKEYCSICSLPLNKKKRLKCQHEFCEECLEDALHQTGSICPICNHVFDVLMGDQPNGQMSWIKSSDSLPGFSGCGHIVITYNIPNGVQTDRHPNPGKPFSGTCRTAYLPDNKEGNAVLQLLKKAFDQRLIFTVGNSETNGLENQVIWNDISHKTSLSGGIKNFGYPDPNYLEKVKKDLKAKGIKED</sequence>
<dbReference type="InterPro" id="IPR001841">
    <property type="entry name" value="Znf_RING"/>
</dbReference>
<keyword evidence="6 8" id="KW-0863">Zinc-finger</keyword>
<dbReference type="SUPFAM" id="SSF57850">
    <property type="entry name" value="RING/U-box"/>
    <property type="match status" value="1"/>
</dbReference>
<dbReference type="Gene3D" id="3.30.40.10">
    <property type="entry name" value="Zinc/RING finger domain, C3HC4 (zinc finger)"/>
    <property type="match status" value="1"/>
</dbReference>
<evidence type="ECO:0000313" key="12">
    <source>
        <dbReference type="Proteomes" id="UP000694383"/>
    </source>
</evidence>
<comment type="pathway">
    <text evidence="2 9">Protein modification; protein ubiquitination.</text>
</comment>
<dbReference type="PROSITE" id="PS00518">
    <property type="entry name" value="ZF_RING_1"/>
    <property type="match status" value="1"/>
</dbReference>
<evidence type="ECO:0000256" key="8">
    <source>
        <dbReference type="PROSITE-ProRule" id="PRU00175"/>
    </source>
</evidence>
<dbReference type="InterPro" id="IPR013083">
    <property type="entry name" value="Znf_RING/FYVE/PHD"/>
</dbReference>
<proteinExistence type="inferred from homology"/>
<dbReference type="GO" id="GO:0061630">
    <property type="term" value="F:ubiquitin protein ligase activity"/>
    <property type="evidence" value="ECO:0007669"/>
    <property type="project" value="UniProtKB-UniRule"/>
</dbReference>
<evidence type="ECO:0000313" key="11">
    <source>
        <dbReference type="Ensembl" id="ENSOSIP00000002287.1"/>
    </source>
</evidence>
<dbReference type="Pfam" id="PF18102">
    <property type="entry name" value="DTC"/>
    <property type="match status" value="1"/>
</dbReference>
<protein>
    <recommendedName>
        <fullName evidence="9">E3 ubiquitin-protein ligase</fullName>
        <ecNumber evidence="9">2.3.2.27</ecNumber>
    </recommendedName>
</protein>
<dbReference type="GO" id="GO:0016567">
    <property type="term" value="P:protein ubiquitination"/>
    <property type="evidence" value="ECO:0007669"/>
    <property type="project" value="UniProtKB-UniRule"/>
</dbReference>
<evidence type="ECO:0000256" key="9">
    <source>
        <dbReference type="RuleBase" id="RU367105"/>
    </source>
</evidence>
<dbReference type="GO" id="GO:0007219">
    <property type="term" value="P:Notch signaling pathway"/>
    <property type="evidence" value="ECO:0007669"/>
    <property type="project" value="InterPro"/>
</dbReference>
<reference evidence="11" key="1">
    <citation type="submission" date="2025-08" db="UniProtKB">
        <authorList>
            <consortium name="Ensembl"/>
        </authorList>
    </citation>
    <scope>IDENTIFICATION</scope>
</reference>
<comment type="subcellular location">
    <subcellularLocation>
        <location evidence="9">Cytoplasm</location>
    </subcellularLocation>
</comment>
<evidence type="ECO:0000256" key="2">
    <source>
        <dbReference type="ARBA" id="ARBA00004906"/>
    </source>
</evidence>
<evidence type="ECO:0000256" key="3">
    <source>
        <dbReference type="ARBA" id="ARBA00009413"/>
    </source>
</evidence>
<keyword evidence="4 9" id="KW-0808">Transferase</keyword>
<dbReference type="SMART" id="SM00184">
    <property type="entry name" value="RING"/>
    <property type="match status" value="1"/>
</dbReference>
<dbReference type="Proteomes" id="UP000694383">
    <property type="component" value="Unplaced"/>
</dbReference>
<dbReference type="UniPathway" id="UPA00143"/>
<dbReference type="GO" id="GO:0005737">
    <property type="term" value="C:cytoplasm"/>
    <property type="evidence" value="ECO:0007669"/>
    <property type="project" value="UniProtKB-SubCell"/>
</dbReference>